<comment type="similarity">
    <text evidence="1">Belongs to the ABC transporter superfamily.</text>
</comment>
<dbReference type="PATRIC" id="fig|443610.3.peg.3784"/>
<dbReference type="PANTHER" id="PTHR42711:SF5">
    <property type="entry name" value="ABC TRANSPORTER ATP-BINDING PROTEIN NATA"/>
    <property type="match status" value="1"/>
</dbReference>
<dbReference type="PANTHER" id="PTHR42711">
    <property type="entry name" value="ABC TRANSPORTER ATP-BINDING PROTEIN"/>
    <property type="match status" value="1"/>
</dbReference>
<reference evidence="7 8" key="1">
    <citation type="submission" date="2015-03" db="EMBL/GenBank/DDBJ databases">
        <authorList>
            <person name="Hassan Y.I."/>
            <person name="Lepp D."/>
            <person name="Li X.-Z."/>
            <person name="Zhou T."/>
        </authorList>
    </citation>
    <scope>NUCLEOTIDE SEQUENCE [LARGE SCALE GENOMIC DNA]</scope>
    <source>
        <strain evidence="7 8">BD-c194</strain>
    </source>
</reference>
<keyword evidence="3" id="KW-0536">Nodulation</keyword>
<dbReference type="GO" id="GO:0005524">
    <property type="term" value="F:ATP binding"/>
    <property type="evidence" value="ECO:0007669"/>
    <property type="project" value="UniProtKB-KW"/>
</dbReference>
<dbReference type="Gene3D" id="3.40.50.300">
    <property type="entry name" value="P-loop containing nucleotide triphosphate hydrolases"/>
    <property type="match status" value="1"/>
</dbReference>
<dbReference type="OrthoDB" id="9778547at2"/>
<keyword evidence="5" id="KW-0067">ATP-binding</keyword>
<dbReference type="STRING" id="443610.VE25_06160"/>
<name>A0A0F5FWH9_9HYPH</name>
<keyword evidence="8" id="KW-1185">Reference proteome</keyword>
<gene>
    <name evidence="7" type="ORF">VE25_06160</name>
</gene>
<evidence type="ECO:0000256" key="3">
    <source>
        <dbReference type="ARBA" id="ARBA00022458"/>
    </source>
</evidence>
<evidence type="ECO:0000256" key="2">
    <source>
        <dbReference type="ARBA" id="ARBA00022448"/>
    </source>
</evidence>
<evidence type="ECO:0000256" key="1">
    <source>
        <dbReference type="ARBA" id="ARBA00005417"/>
    </source>
</evidence>
<organism evidence="7 8">
    <name type="scientific">Devosia geojensis</name>
    <dbReference type="NCBI Taxonomy" id="443610"/>
    <lineage>
        <taxon>Bacteria</taxon>
        <taxon>Pseudomonadati</taxon>
        <taxon>Pseudomonadota</taxon>
        <taxon>Alphaproteobacteria</taxon>
        <taxon>Hyphomicrobiales</taxon>
        <taxon>Devosiaceae</taxon>
        <taxon>Devosia</taxon>
    </lineage>
</organism>
<dbReference type="InterPro" id="IPR017871">
    <property type="entry name" value="ABC_transporter-like_CS"/>
</dbReference>
<evidence type="ECO:0000256" key="5">
    <source>
        <dbReference type="ARBA" id="ARBA00022840"/>
    </source>
</evidence>
<dbReference type="SMART" id="SM00382">
    <property type="entry name" value="AAA"/>
    <property type="match status" value="1"/>
</dbReference>
<feature type="domain" description="ABC transporter" evidence="6">
    <location>
        <begin position="5"/>
        <end position="235"/>
    </location>
</feature>
<dbReference type="InterPro" id="IPR027417">
    <property type="entry name" value="P-loop_NTPase"/>
</dbReference>
<dbReference type="Proteomes" id="UP000033632">
    <property type="component" value="Unassembled WGS sequence"/>
</dbReference>
<dbReference type="EMBL" id="JZEX01000061">
    <property type="protein sequence ID" value="KKB12517.1"/>
    <property type="molecule type" value="Genomic_DNA"/>
</dbReference>
<dbReference type="GO" id="GO:0016887">
    <property type="term" value="F:ATP hydrolysis activity"/>
    <property type="evidence" value="ECO:0007669"/>
    <property type="project" value="InterPro"/>
</dbReference>
<dbReference type="Pfam" id="PF00005">
    <property type="entry name" value="ABC_tran"/>
    <property type="match status" value="1"/>
</dbReference>
<dbReference type="PROSITE" id="PS00211">
    <property type="entry name" value="ABC_TRANSPORTER_1"/>
    <property type="match status" value="1"/>
</dbReference>
<evidence type="ECO:0000313" key="7">
    <source>
        <dbReference type="EMBL" id="KKB12517.1"/>
    </source>
</evidence>
<dbReference type="InterPro" id="IPR003439">
    <property type="entry name" value="ABC_transporter-like_ATP-bd"/>
</dbReference>
<proteinExistence type="inferred from homology"/>
<evidence type="ECO:0000313" key="8">
    <source>
        <dbReference type="Proteomes" id="UP000033632"/>
    </source>
</evidence>
<dbReference type="InterPro" id="IPR050763">
    <property type="entry name" value="ABC_transporter_ATP-binding"/>
</dbReference>
<dbReference type="SUPFAM" id="SSF52540">
    <property type="entry name" value="P-loop containing nucleoside triphosphate hydrolases"/>
    <property type="match status" value="1"/>
</dbReference>
<sequence length="323" mass="35872">MAPIVSVENVRASYGGTVALDGVSLEIAEGSSFALLGPNGAGKTTLVNILCTLRRPQGGRALVAGNDVVRAARRARRSIGVVFQNSSLDDRLTARENLDFHGLVHGMPARQRRLHIQRVLELVALTDWEDEIVRTFSGGMRRRLEIARALMHEPKILFLDEPTVGLDAQTRQQIWEHLDRLRTERRITVLTTTHYIEEVEGADLVCIIDHGKIIAQGSPEALKEAHGRRWLQADVSDTATRQAILAHYPHAQPLGPRSIVAPVGSLEAEHLQRGPFADKVTEIRYREPTLESVFLSLTGRDLRDRTDGEKEAQLAEGRRGGHR</sequence>
<evidence type="ECO:0000259" key="6">
    <source>
        <dbReference type="PROSITE" id="PS50893"/>
    </source>
</evidence>
<dbReference type="PROSITE" id="PS50893">
    <property type="entry name" value="ABC_TRANSPORTER_2"/>
    <property type="match status" value="1"/>
</dbReference>
<protein>
    <submittedName>
        <fullName evidence="7">Multidrug ABC transporter ATPase</fullName>
    </submittedName>
</protein>
<comment type="caution">
    <text evidence="7">The sequence shown here is derived from an EMBL/GenBank/DDBJ whole genome shotgun (WGS) entry which is preliminary data.</text>
</comment>
<dbReference type="InterPro" id="IPR003593">
    <property type="entry name" value="AAA+_ATPase"/>
</dbReference>
<keyword evidence="2" id="KW-0813">Transport</keyword>
<dbReference type="AlphaFoldDB" id="A0A0F5FWH9"/>
<keyword evidence="4" id="KW-0547">Nucleotide-binding</keyword>
<accession>A0A0F5FWH9</accession>
<dbReference type="RefSeq" id="WP_046107727.1">
    <property type="nucleotide sequence ID" value="NZ_JZEX01000061.1"/>
</dbReference>
<evidence type="ECO:0000256" key="4">
    <source>
        <dbReference type="ARBA" id="ARBA00022741"/>
    </source>
</evidence>